<dbReference type="AlphaFoldDB" id="A0A6C0LDB2"/>
<dbReference type="EMBL" id="MN740471">
    <property type="protein sequence ID" value="QHU28330.1"/>
    <property type="molecule type" value="Genomic_DNA"/>
</dbReference>
<name>A0A6C0LDB2_9ZZZZ</name>
<evidence type="ECO:0000313" key="1">
    <source>
        <dbReference type="EMBL" id="QHU28330.1"/>
    </source>
</evidence>
<sequence length="358" mass="42674">MDVVTEINDIREQKDFKGITFSEYKKTDARKELLNNLITSKIEPACYWSAEFICAGHYSDLWEIILFFYSKYIHLGNPKMAIYLEMRINHFKDIIRNGYAQHEIRMRNNEKIRKLFCEIIIILCHAKRKHSFQEIKVKIEDFDLTQISDKLKAPNITYGQDIMQNEDPKEFFIAINELAYHISESGKNTLSACYWIEWIIEFEKICKAKKEKCRCARRDKMPVDSIHQMDIVWLIWDAFIKEAEKRQHPLIKKITDSLLRLFTLKYSSGIFKKRKYIMYYAISLLTENIYLDEEIIKSKEQVSSIISKIDIIYKQIKKNEQSPKMDYLFDGTKKSNVDKTIEKLEKMNQFGETFVPRL</sequence>
<proteinExistence type="predicted"/>
<accession>A0A6C0LDB2</accession>
<organism evidence="1">
    <name type="scientific">viral metagenome</name>
    <dbReference type="NCBI Taxonomy" id="1070528"/>
    <lineage>
        <taxon>unclassified sequences</taxon>
        <taxon>metagenomes</taxon>
        <taxon>organismal metagenomes</taxon>
    </lineage>
</organism>
<reference evidence="1" key="1">
    <citation type="journal article" date="2020" name="Nature">
        <title>Giant virus diversity and host interactions through global metagenomics.</title>
        <authorList>
            <person name="Schulz F."/>
            <person name="Roux S."/>
            <person name="Paez-Espino D."/>
            <person name="Jungbluth S."/>
            <person name="Walsh D.A."/>
            <person name="Denef V.J."/>
            <person name="McMahon K.D."/>
            <person name="Konstantinidis K.T."/>
            <person name="Eloe-Fadrosh E.A."/>
            <person name="Kyrpides N.C."/>
            <person name="Woyke T."/>
        </authorList>
    </citation>
    <scope>NUCLEOTIDE SEQUENCE</scope>
    <source>
        <strain evidence="1">GVMAG-M-3300027770-73</strain>
    </source>
</reference>
<protein>
    <submittedName>
        <fullName evidence="1">Uncharacterized protein</fullName>
    </submittedName>
</protein>